<evidence type="ECO:0000313" key="1">
    <source>
        <dbReference type="EMBL" id="CAJ0605461.1"/>
    </source>
</evidence>
<reference evidence="1" key="1">
    <citation type="submission" date="2023-07" db="EMBL/GenBank/DDBJ databases">
        <authorList>
            <consortium name="CYATHOMIX"/>
        </authorList>
    </citation>
    <scope>NUCLEOTIDE SEQUENCE</scope>
    <source>
        <strain evidence="1">N/A</strain>
    </source>
</reference>
<dbReference type="EMBL" id="CATQJL010000316">
    <property type="protein sequence ID" value="CAJ0605461.1"/>
    <property type="molecule type" value="Genomic_DNA"/>
</dbReference>
<accession>A0AA36H7B8</accession>
<comment type="caution">
    <text evidence="1">The sequence shown here is derived from an EMBL/GenBank/DDBJ whole genome shotgun (WGS) entry which is preliminary data.</text>
</comment>
<proteinExistence type="predicted"/>
<name>A0AA36H7B8_CYLNA</name>
<dbReference type="Proteomes" id="UP001176961">
    <property type="component" value="Unassembled WGS sequence"/>
</dbReference>
<sequence length="169" mass="19479">MLVRFIGTYSIIPSNNLFFSDIPKKEGNVDEIGENEDLFSLDFEKQIEEYEKALELGLETPYDSEEDDYYDEYWNGEDLVGLGGTSDTNVAVAKKAFKNIVAHDLLRHLLKRLRFGNPEEKAKKRLWSHVQKLNKLKELKANEMMDNGNHGKMRAVKGESPYQAAYGKW</sequence>
<organism evidence="1 2">
    <name type="scientific">Cylicocyclus nassatus</name>
    <name type="common">Nematode worm</name>
    <dbReference type="NCBI Taxonomy" id="53992"/>
    <lineage>
        <taxon>Eukaryota</taxon>
        <taxon>Metazoa</taxon>
        <taxon>Ecdysozoa</taxon>
        <taxon>Nematoda</taxon>
        <taxon>Chromadorea</taxon>
        <taxon>Rhabditida</taxon>
        <taxon>Rhabditina</taxon>
        <taxon>Rhabditomorpha</taxon>
        <taxon>Strongyloidea</taxon>
        <taxon>Strongylidae</taxon>
        <taxon>Cylicocyclus</taxon>
    </lineage>
</organism>
<dbReference type="AlphaFoldDB" id="A0AA36H7B8"/>
<gene>
    <name evidence="1" type="ORF">CYNAS_LOCUS17444</name>
</gene>
<evidence type="ECO:0000313" key="2">
    <source>
        <dbReference type="Proteomes" id="UP001176961"/>
    </source>
</evidence>
<keyword evidence="2" id="KW-1185">Reference proteome</keyword>
<protein>
    <submittedName>
        <fullName evidence="1">Uncharacterized protein</fullName>
    </submittedName>
</protein>